<evidence type="ECO:0000256" key="1">
    <source>
        <dbReference type="ARBA" id="ARBA00022737"/>
    </source>
</evidence>
<evidence type="ECO:0000313" key="4">
    <source>
        <dbReference type="Proteomes" id="UP001302676"/>
    </source>
</evidence>
<protein>
    <submittedName>
        <fullName evidence="3">Protein SERAC1</fullName>
    </submittedName>
</protein>
<reference evidence="3" key="2">
    <citation type="submission" date="2023-05" db="EMBL/GenBank/DDBJ databases">
        <authorList>
            <consortium name="Lawrence Berkeley National Laboratory"/>
            <person name="Steindorff A."/>
            <person name="Hensen N."/>
            <person name="Bonometti L."/>
            <person name="Westerberg I."/>
            <person name="Brannstrom I.O."/>
            <person name="Guillou S."/>
            <person name="Cros-Aarteil S."/>
            <person name="Calhoun S."/>
            <person name="Haridas S."/>
            <person name="Kuo A."/>
            <person name="Mondo S."/>
            <person name="Pangilinan J."/>
            <person name="Riley R."/>
            <person name="Labutti K."/>
            <person name="Andreopoulos B."/>
            <person name="Lipzen A."/>
            <person name="Chen C."/>
            <person name="Yanf M."/>
            <person name="Daum C."/>
            <person name="Ng V."/>
            <person name="Clum A."/>
            <person name="Ohm R."/>
            <person name="Martin F."/>
            <person name="Silar P."/>
            <person name="Natvig D."/>
            <person name="Lalanne C."/>
            <person name="Gautier V."/>
            <person name="Ament-Velasquez S.L."/>
            <person name="Kruys A."/>
            <person name="Hutchinson M.I."/>
            <person name="Powell A.J."/>
            <person name="Barry K."/>
            <person name="Miller A.N."/>
            <person name="Grigoriev I.V."/>
            <person name="Debuchy R."/>
            <person name="Gladieux P."/>
            <person name="Thoren M.H."/>
            <person name="Johannesson H."/>
        </authorList>
    </citation>
    <scope>NUCLEOTIDE SEQUENCE</scope>
    <source>
        <strain evidence="3">CBS 141.50</strain>
    </source>
</reference>
<dbReference type="AlphaFoldDB" id="A0AAN6UWN5"/>
<dbReference type="Gene3D" id="3.40.50.1820">
    <property type="entry name" value="alpha/beta hydrolase"/>
    <property type="match status" value="1"/>
</dbReference>
<dbReference type="InterPro" id="IPR029058">
    <property type="entry name" value="AB_hydrolase_fold"/>
</dbReference>
<dbReference type="InterPro" id="IPR027417">
    <property type="entry name" value="P-loop_NTPase"/>
</dbReference>
<dbReference type="PANTHER" id="PTHR10039">
    <property type="entry name" value="AMELOGENIN"/>
    <property type="match status" value="1"/>
</dbReference>
<dbReference type="PANTHER" id="PTHR10039:SF16">
    <property type="entry name" value="GPI INOSITOL-DEACYLASE"/>
    <property type="match status" value="1"/>
</dbReference>
<dbReference type="RefSeq" id="XP_062633969.1">
    <property type="nucleotide sequence ID" value="XM_062781894.1"/>
</dbReference>
<dbReference type="SUPFAM" id="SSF52540">
    <property type="entry name" value="P-loop containing nucleoside triphosphate hydrolases"/>
    <property type="match status" value="1"/>
</dbReference>
<dbReference type="Pfam" id="PF24883">
    <property type="entry name" value="NPHP3_N"/>
    <property type="match status" value="1"/>
</dbReference>
<keyword evidence="4" id="KW-1185">Reference proteome</keyword>
<proteinExistence type="predicted"/>
<gene>
    <name evidence="3" type="ORF">C8A04DRAFT_31852</name>
</gene>
<organism evidence="3 4">
    <name type="scientific">Dichotomopilus funicola</name>
    <dbReference type="NCBI Taxonomy" id="1934379"/>
    <lineage>
        <taxon>Eukaryota</taxon>
        <taxon>Fungi</taxon>
        <taxon>Dikarya</taxon>
        <taxon>Ascomycota</taxon>
        <taxon>Pezizomycotina</taxon>
        <taxon>Sordariomycetes</taxon>
        <taxon>Sordariomycetidae</taxon>
        <taxon>Sordariales</taxon>
        <taxon>Chaetomiaceae</taxon>
        <taxon>Dichotomopilus</taxon>
    </lineage>
</organism>
<reference evidence="3" key="1">
    <citation type="journal article" date="2023" name="Mol. Phylogenet. Evol.">
        <title>Genome-scale phylogeny and comparative genomics of the fungal order Sordariales.</title>
        <authorList>
            <person name="Hensen N."/>
            <person name="Bonometti L."/>
            <person name="Westerberg I."/>
            <person name="Brannstrom I.O."/>
            <person name="Guillou S."/>
            <person name="Cros-Aarteil S."/>
            <person name="Calhoun S."/>
            <person name="Haridas S."/>
            <person name="Kuo A."/>
            <person name="Mondo S."/>
            <person name="Pangilinan J."/>
            <person name="Riley R."/>
            <person name="LaButti K."/>
            <person name="Andreopoulos B."/>
            <person name="Lipzen A."/>
            <person name="Chen C."/>
            <person name="Yan M."/>
            <person name="Daum C."/>
            <person name="Ng V."/>
            <person name="Clum A."/>
            <person name="Steindorff A."/>
            <person name="Ohm R.A."/>
            <person name="Martin F."/>
            <person name="Silar P."/>
            <person name="Natvig D.O."/>
            <person name="Lalanne C."/>
            <person name="Gautier V."/>
            <person name="Ament-Velasquez S.L."/>
            <person name="Kruys A."/>
            <person name="Hutchinson M.I."/>
            <person name="Powell A.J."/>
            <person name="Barry K."/>
            <person name="Miller A.N."/>
            <person name="Grigoriev I.V."/>
            <person name="Debuchy R."/>
            <person name="Gladieux P."/>
            <person name="Hiltunen Thoren M."/>
            <person name="Johannesson H."/>
        </authorList>
    </citation>
    <scope>NUCLEOTIDE SEQUENCE</scope>
    <source>
        <strain evidence="3">CBS 141.50</strain>
    </source>
</reference>
<evidence type="ECO:0000313" key="3">
    <source>
        <dbReference type="EMBL" id="KAK4140598.1"/>
    </source>
</evidence>
<name>A0AAN6UWN5_9PEZI</name>
<sequence>MSAGQKYFRRTTDASPAKDSVNATAVALTQPPHTPIVDTSLTAASTLTRKVDDNTVGPLGLSLVYSPVEEPTTDFIFVHGLGGGSRKTWSKTPSPDHFWPQQWLPLEPVFQKVRIHTYGYSCDWTKRNLDICNVHDFGKGLLSEISTSPLLADAETPLVLVGHSMGGLVIKKAYILARQNALYRPIAKRFHTIYFLATPHRGSDSAQLLNNLLRVAGLSRAYIADLQRGSLNSQSINDEFRQYSGDVQLWSFYELRKTSAGIFNALIVDPESATLGYDGERQTPIDANHRSICKFDSPTNPNYRVLLQSFSTTIRDIETSRLEFMERQRRDQFKKFEQYLMVPESPENDLISFQDTLVPGTCDWLLSREKFTQWQDFSSYGPTLFWLRGQPGGGKSTLASHVINHLQKASQQCSYFFFKRGDKFKMRLGDCFRSLAFQMGLADPQVLEKLLRMRNEGVGIDGDDVRSLWRKVFEAGVLAVTPSAPERYWVIDGLDECSSDGSALSFLLLKLEDATSLRVFITSRESEELESCAQRLHMHDGRTYCERLSPSDTLADMDTLIRTRMETWTMWDERDRAALGAKILVKSSGSFLWSVLVLDRMILAHGKEQINRVLEEMPSEMESTPGIPENKPLAKSNLTWGSAEQIGKLSASFPVPT</sequence>
<evidence type="ECO:0000259" key="2">
    <source>
        <dbReference type="Pfam" id="PF24883"/>
    </source>
</evidence>
<dbReference type="SUPFAM" id="SSF53474">
    <property type="entry name" value="alpha/beta-Hydrolases"/>
    <property type="match status" value="1"/>
</dbReference>
<keyword evidence="1" id="KW-0677">Repeat</keyword>
<dbReference type="GeneID" id="87818507"/>
<accession>A0AAN6UWN5</accession>
<dbReference type="Proteomes" id="UP001302676">
    <property type="component" value="Unassembled WGS sequence"/>
</dbReference>
<comment type="caution">
    <text evidence="3">The sequence shown here is derived from an EMBL/GenBank/DDBJ whole genome shotgun (WGS) entry which is preliminary data.</text>
</comment>
<dbReference type="EMBL" id="MU853627">
    <property type="protein sequence ID" value="KAK4140598.1"/>
    <property type="molecule type" value="Genomic_DNA"/>
</dbReference>
<feature type="domain" description="Nephrocystin 3-like N-terminal" evidence="2">
    <location>
        <begin position="360"/>
        <end position="524"/>
    </location>
</feature>
<dbReference type="Gene3D" id="3.40.50.300">
    <property type="entry name" value="P-loop containing nucleotide triphosphate hydrolases"/>
    <property type="match status" value="1"/>
</dbReference>
<dbReference type="InterPro" id="IPR056884">
    <property type="entry name" value="NPHP3-like_N"/>
</dbReference>